<dbReference type="PANTHER" id="PTHR21505:SF12">
    <property type="entry name" value="MADF DOMAIN-CONTAINING PROTEIN-RELATED"/>
    <property type="match status" value="1"/>
</dbReference>
<comment type="caution">
    <text evidence="2">The sequence shown here is derived from an EMBL/GenBank/DDBJ whole genome shotgun (WGS) entry which is preliminary data.</text>
</comment>
<protein>
    <recommendedName>
        <fullName evidence="1">MADF domain-containing protein</fullName>
    </recommendedName>
</protein>
<evidence type="ECO:0000313" key="3">
    <source>
        <dbReference type="Proteomes" id="UP001159363"/>
    </source>
</evidence>
<feature type="domain" description="MADF" evidence="1">
    <location>
        <begin position="13"/>
        <end position="104"/>
    </location>
</feature>
<keyword evidence="3" id="KW-1185">Reference proteome</keyword>
<accession>A0ABQ9GCV4</accession>
<dbReference type="InterPro" id="IPR006578">
    <property type="entry name" value="MADF-dom"/>
</dbReference>
<dbReference type="PROSITE" id="PS51029">
    <property type="entry name" value="MADF"/>
    <property type="match status" value="1"/>
</dbReference>
<sequence>MAKRAWSHDDIVKLIDMYEGRPMLWDCRSNRYKNRDQKNAALTEIADVFNCTNEEVLRKIHSLRNQVSQELQKIRTKISGSAGGEEKSKCQYANAMKFVTPTMTAKSTTSYLLSK</sequence>
<dbReference type="PANTHER" id="PTHR21505">
    <property type="entry name" value="MADF DOMAIN-CONTAINING PROTEIN-RELATED"/>
    <property type="match status" value="1"/>
</dbReference>
<dbReference type="SMART" id="SM00595">
    <property type="entry name" value="MADF"/>
    <property type="match status" value="1"/>
</dbReference>
<evidence type="ECO:0000313" key="2">
    <source>
        <dbReference type="EMBL" id="KAJ8870123.1"/>
    </source>
</evidence>
<name>A0ABQ9GCV4_9NEOP</name>
<evidence type="ECO:0000259" key="1">
    <source>
        <dbReference type="PROSITE" id="PS51029"/>
    </source>
</evidence>
<dbReference type="Proteomes" id="UP001159363">
    <property type="component" value="Chromosome 12"/>
</dbReference>
<gene>
    <name evidence="2" type="ORF">PR048_029135</name>
</gene>
<dbReference type="Pfam" id="PF10545">
    <property type="entry name" value="MADF_DNA_bdg"/>
    <property type="match status" value="1"/>
</dbReference>
<proteinExistence type="predicted"/>
<organism evidence="2 3">
    <name type="scientific">Dryococelus australis</name>
    <dbReference type="NCBI Taxonomy" id="614101"/>
    <lineage>
        <taxon>Eukaryota</taxon>
        <taxon>Metazoa</taxon>
        <taxon>Ecdysozoa</taxon>
        <taxon>Arthropoda</taxon>
        <taxon>Hexapoda</taxon>
        <taxon>Insecta</taxon>
        <taxon>Pterygota</taxon>
        <taxon>Neoptera</taxon>
        <taxon>Polyneoptera</taxon>
        <taxon>Phasmatodea</taxon>
        <taxon>Verophasmatodea</taxon>
        <taxon>Anareolatae</taxon>
        <taxon>Phasmatidae</taxon>
        <taxon>Eurycanthinae</taxon>
        <taxon>Dryococelus</taxon>
    </lineage>
</organism>
<reference evidence="2 3" key="1">
    <citation type="submission" date="2023-02" db="EMBL/GenBank/DDBJ databases">
        <title>LHISI_Scaffold_Assembly.</title>
        <authorList>
            <person name="Stuart O.P."/>
            <person name="Cleave R."/>
            <person name="Magrath M.J.L."/>
            <person name="Mikheyev A.S."/>
        </authorList>
    </citation>
    <scope>NUCLEOTIDE SEQUENCE [LARGE SCALE GENOMIC DNA]</scope>
    <source>
        <strain evidence="2">Daus_M_001</strain>
        <tissue evidence="2">Leg muscle</tissue>
    </source>
</reference>
<dbReference type="EMBL" id="JARBHB010000013">
    <property type="protein sequence ID" value="KAJ8870123.1"/>
    <property type="molecule type" value="Genomic_DNA"/>
</dbReference>